<evidence type="ECO:0000313" key="2">
    <source>
        <dbReference type="Proteomes" id="UP001148662"/>
    </source>
</evidence>
<dbReference type="Proteomes" id="UP001148662">
    <property type="component" value="Unassembled WGS sequence"/>
</dbReference>
<keyword evidence="2" id="KW-1185">Reference proteome</keyword>
<proteinExistence type="predicted"/>
<name>A0ACC1SHG6_9APHY</name>
<comment type="caution">
    <text evidence="1">The sequence shown here is derived from an EMBL/GenBank/DDBJ whole genome shotgun (WGS) entry which is preliminary data.</text>
</comment>
<protein>
    <submittedName>
        <fullName evidence="1">Uncharacterized protein</fullName>
    </submittedName>
</protein>
<reference evidence="1" key="1">
    <citation type="submission" date="2022-07" db="EMBL/GenBank/DDBJ databases">
        <title>Genome Sequence of Phlebia brevispora.</title>
        <authorList>
            <person name="Buettner E."/>
        </authorList>
    </citation>
    <scope>NUCLEOTIDE SEQUENCE</scope>
    <source>
        <strain evidence="1">MPL23</strain>
    </source>
</reference>
<organism evidence="1 2">
    <name type="scientific">Phlebia brevispora</name>
    <dbReference type="NCBI Taxonomy" id="194682"/>
    <lineage>
        <taxon>Eukaryota</taxon>
        <taxon>Fungi</taxon>
        <taxon>Dikarya</taxon>
        <taxon>Basidiomycota</taxon>
        <taxon>Agaricomycotina</taxon>
        <taxon>Agaricomycetes</taxon>
        <taxon>Polyporales</taxon>
        <taxon>Meruliaceae</taxon>
        <taxon>Phlebia</taxon>
    </lineage>
</organism>
<sequence length="452" mass="51871">MTLDVLHFIDNKGGNAQEIRESQRKRGLSVEIVDEIIQMYSEWVKMDFEANNINKQINAIQKEIGAKKKAKQNADELVAKKKELDDLVAAKRAETKAFEQEMRVKASTVGNIVGKSVPDSLSEDDNVTLRTWHPDGPNGQAEKKPNIMPHHEVLLRLDAMDLERGAKITGHRGYFLTNDGIDLNQALITYGLQFLRKKGYRNLQPPFMMNKEVMAKTAQLSQFDEELYKVIADEEERYLIATSEQPISAYHSGEWFESPETQLPLRYAGYSTCFRKEAGSAGRDMWGIFRVHQFEKVEQFCITDPEKSWEMFETMVGNSEEFYQSLKIPYRIVAIASGALNLAAAQKYDLEAWFPFQGAYKELVSCSNCTDYQSRRLEVRCGLKTKDQARKVYVHMLNGTLCATERALCCIVENYQTPEGLVVPEVLRPYMQGRDFLPWQKELPKNYQRKQA</sequence>
<dbReference type="EMBL" id="JANHOG010001278">
    <property type="protein sequence ID" value="KAJ3539866.1"/>
    <property type="molecule type" value="Genomic_DNA"/>
</dbReference>
<accession>A0ACC1SHG6</accession>
<evidence type="ECO:0000313" key="1">
    <source>
        <dbReference type="EMBL" id="KAJ3539866.1"/>
    </source>
</evidence>
<gene>
    <name evidence="1" type="ORF">NM688_g6304</name>
</gene>